<protein>
    <submittedName>
        <fullName evidence="1">Uncharacterized protein</fullName>
    </submittedName>
</protein>
<organism evidence="1">
    <name type="scientific">marine metagenome</name>
    <dbReference type="NCBI Taxonomy" id="408172"/>
    <lineage>
        <taxon>unclassified sequences</taxon>
        <taxon>metagenomes</taxon>
        <taxon>ecological metagenomes</taxon>
    </lineage>
</organism>
<dbReference type="AlphaFoldDB" id="A0A382H3D5"/>
<sequence length="60" mass="7144">MNLYLYKGTSSRIKATNKDTLELAETIRANRQTELQYSEHDIIPRFKRNADFVEYFKTVD</sequence>
<name>A0A382H3D5_9ZZZZ</name>
<proteinExistence type="predicted"/>
<evidence type="ECO:0000313" key="1">
    <source>
        <dbReference type="EMBL" id="SVB81764.1"/>
    </source>
</evidence>
<reference evidence="1" key="1">
    <citation type="submission" date="2018-05" db="EMBL/GenBank/DDBJ databases">
        <authorList>
            <person name="Lanie J.A."/>
            <person name="Ng W.-L."/>
            <person name="Kazmierczak K.M."/>
            <person name="Andrzejewski T.M."/>
            <person name="Davidsen T.M."/>
            <person name="Wayne K.J."/>
            <person name="Tettelin H."/>
            <person name="Glass J.I."/>
            <person name="Rusch D."/>
            <person name="Podicherti R."/>
            <person name="Tsui H.-C.T."/>
            <person name="Winkler M.E."/>
        </authorList>
    </citation>
    <scope>NUCLEOTIDE SEQUENCE</scope>
</reference>
<accession>A0A382H3D5</accession>
<dbReference type="EMBL" id="UINC01058933">
    <property type="protein sequence ID" value="SVB81764.1"/>
    <property type="molecule type" value="Genomic_DNA"/>
</dbReference>
<gene>
    <name evidence="1" type="ORF">METZ01_LOCUS234618</name>
</gene>